<name>A0A1P8MV32_9RHOB</name>
<evidence type="ECO:0000256" key="1">
    <source>
        <dbReference type="ARBA" id="ARBA00023015"/>
    </source>
</evidence>
<dbReference type="RefSeq" id="WP_076627820.1">
    <property type="nucleotide sequence ID" value="NZ_CP019312.1"/>
</dbReference>
<dbReference type="GO" id="GO:0043565">
    <property type="term" value="F:sequence-specific DNA binding"/>
    <property type="evidence" value="ECO:0007669"/>
    <property type="project" value="InterPro"/>
</dbReference>
<dbReference type="PROSITE" id="PS01124">
    <property type="entry name" value="HTH_ARAC_FAMILY_2"/>
    <property type="match status" value="1"/>
</dbReference>
<organism evidence="4 5">
    <name type="scientific">Tateyamaria omphalii</name>
    <dbReference type="NCBI Taxonomy" id="299262"/>
    <lineage>
        <taxon>Bacteria</taxon>
        <taxon>Pseudomonadati</taxon>
        <taxon>Pseudomonadota</taxon>
        <taxon>Alphaproteobacteria</taxon>
        <taxon>Rhodobacterales</taxon>
        <taxon>Roseobacteraceae</taxon>
        <taxon>Tateyamaria</taxon>
    </lineage>
</organism>
<keyword evidence="5" id="KW-1185">Reference proteome</keyword>
<evidence type="ECO:0000313" key="4">
    <source>
        <dbReference type="EMBL" id="APX11925.1"/>
    </source>
</evidence>
<feature type="domain" description="HTH araC/xylS-type" evidence="3">
    <location>
        <begin position="210"/>
        <end position="308"/>
    </location>
</feature>
<dbReference type="Gene3D" id="3.40.50.880">
    <property type="match status" value="1"/>
</dbReference>
<protein>
    <recommendedName>
        <fullName evidence="3">HTH araC/xylS-type domain-containing protein</fullName>
    </recommendedName>
</protein>
<dbReference type="CDD" id="cd03136">
    <property type="entry name" value="GATase1_AraC_ArgR_like"/>
    <property type="match status" value="1"/>
</dbReference>
<dbReference type="AlphaFoldDB" id="A0A1P8MV32"/>
<dbReference type="EMBL" id="CP019312">
    <property type="protein sequence ID" value="APX11925.1"/>
    <property type="molecule type" value="Genomic_DNA"/>
</dbReference>
<dbReference type="InterPro" id="IPR052158">
    <property type="entry name" value="INH-QAR"/>
</dbReference>
<dbReference type="STRING" id="299262.BWR18_09740"/>
<evidence type="ECO:0000259" key="3">
    <source>
        <dbReference type="PROSITE" id="PS01124"/>
    </source>
</evidence>
<evidence type="ECO:0000256" key="2">
    <source>
        <dbReference type="ARBA" id="ARBA00023163"/>
    </source>
</evidence>
<dbReference type="Proteomes" id="UP000186336">
    <property type="component" value="Chromosome"/>
</dbReference>
<dbReference type="OrthoDB" id="9793400at2"/>
<dbReference type="Gene3D" id="1.10.10.60">
    <property type="entry name" value="Homeodomain-like"/>
    <property type="match status" value="1"/>
</dbReference>
<dbReference type="InterPro" id="IPR002818">
    <property type="entry name" value="DJ-1/PfpI"/>
</dbReference>
<reference evidence="4 5" key="1">
    <citation type="submission" date="2017-01" db="EMBL/GenBank/DDBJ databases">
        <title>Complete genome of Tateyamaria omphalii DOK1-4 isolated from seawater in Dokdo.</title>
        <authorList>
            <person name="Kim J.H."/>
            <person name="Chi W.-J."/>
        </authorList>
    </citation>
    <scope>NUCLEOTIDE SEQUENCE [LARGE SCALE GENOMIC DNA]</scope>
    <source>
        <strain evidence="4 5">DOK1-4</strain>
    </source>
</reference>
<dbReference type="InterPro" id="IPR018060">
    <property type="entry name" value="HTH_AraC"/>
</dbReference>
<keyword evidence="2" id="KW-0804">Transcription</keyword>
<dbReference type="SUPFAM" id="SSF52317">
    <property type="entry name" value="Class I glutamine amidotransferase-like"/>
    <property type="match status" value="1"/>
</dbReference>
<dbReference type="Pfam" id="PF12833">
    <property type="entry name" value="HTH_18"/>
    <property type="match status" value="1"/>
</dbReference>
<dbReference type="KEGG" id="tom:BWR18_09740"/>
<keyword evidence="1" id="KW-0805">Transcription regulation</keyword>
<dbReference type="PANTHER" id="PTHR43130:SF3">
    <property type="entry name" value="HTH-TYPE TRANSCRIPTIONAL REGULATOR RV1931C"/>
    <property type="match status" value="1"/>
</dbReference>
<dbReference type="PANTHER" id="PTHR43130">
    <property type="entry name" value="ARAC-FAMILY TRANSCRIPTIONAL REGULATOR"/>
    <property type="match status" value="1"/>
</dbReference>
<dbReference type="GO" id="GO:0003700">
    <property type="term" value="F:DNA-binding transcription factor activity"/>
    <property type="evidence" value="ECO:0007669"/>
    <property type="project" value="InterPro"/>
</dbReference>
<proteinExistence type="predicted"/>
<accession>A0A1P8MV32</accession>
<evidence type="ECO:0000313" key="5">
    <source>
        <dbReference type="Proteomes" id="UP000186336"/>
    </source>
</evidence>
<dbReference type="InterPro" id="IPR029062">
    <property type="entry name" value="Class_I_gatase-like"/>
</dbReference>
<dbReference type="InterPro" id="IPR009057">
    <property type="entry name" value="Homeodomain-like_sf"/>
</dbReference>
<sequence>MTKIAILVLQNTNMLSLAAAVDPLRAANRQAAQDLYGWEFLTPTDSPVRLTSGLIIPANPIHRRAACDALILVAGFDPAHQASPNLLASIRRLTTKTVTLLAIDGGAWLAAKAGLLDGHNATTHWEDLEIFAETFPAVTVKNARYVVSGARWTSGGAAPALDMMLHLIAQQQGPQLAAKVAAGFIHTAHPAPSDPQIRHLPSTGHNRITARAHEVMEAHLDTPLRIPDIAARLALSPRRLQQHFQTQFGHSPKAHYAALRLSEAHRLITTTTQNLHDIALTTGFSSQSGLSRAHMAQYGQSPRAARAQALHLAR</sequence>
<dbReference type="Pfam" id="PF01965">
    <property type="entry name" value="DJ-1_PfpI"/>
    <property type="match status" value="1"/>
</dbReference>
<gene>
    <name evidence="4" type="ORF">BWR18_09740</name>
</gene>
<dbReference type="SMART" id="SM00342">
    <property type="entry name" value="HTH_ARAC"/>
    <property type="match status" value="1"/>
</dbReference>
<dbReference type="SUPFAM" id="SSF46689">
    <property type="entry name" value="Homeodomain-like"/>
    <property type="match status" value="2"/>
</dbReference>